<dbReference type="AlphaFoldDB" id="A0A917M1L6"/>
<dbReference type="Proteomes" id="UP000600247">
    <property type="component" value="Unassembled WGS sequence"/>
</dbReference>
<dbReference type="RefSeq" id="WP_188889754.1">
    <property type="nucleotide sequence ID" value="NZ_BMHY01000004.1"/>
</dbReference>
<feature type="chain" id="PRO_5038634808" evidence="1">
    <location>
        <begin position="21"/>
        <end position="209"/>
    </location>
</feature>
<protein>
    <submittedName>
        <fullName evidence="2">Uncharacterized protein</fullName>
    </submittedName>
</protein>
<sequence length="209" mass="23457">MRKRKIALLSAILATAVMLGGCGTSSGVWSTSSGSPAEASADETLLPWDYRLVESTVGDLIGSDMAILPDNKLLPNDNNYATNDKVWTLQYMEAKMTVNAEGRNAVTLTEWMPIKSFKTEKEGKQDFELLKVQLTTEVDLVGVYKTTYKDESRYFAVLSLPTGNQIKQPIDEKRYTSMKSMKQVNVLLEEVHDYENYDLAYAKFRGWAS</sequence>
<evidence type="ECO:0000313" key="2">
    <source>
        <dbReference type="EMBL" id="GGG70743.1"/>
    </source>
</evidence>
<evidence type="ECO:0000313" key="3">
    <source>
        <dbReference type="Proteomes" id="UP000600247"/>
    </source>
</evidence>
<proteinExistence type="predicted"/>
<evidence type="ECO:0000256" key="1">
    <source>
        <dbReference type="SAM" id="SignalP"/>
    </source>
</evidence>
<accession>A0A917M1L6</accession>
<name>A0A917M1L6_9BACL</name>
<comment type="caution">
    <text evidence="2">The sequence shown here is derived from an EMBL/GenBank/DDBJ whole genome shotgun (WGS) entry which is preliminary data.</text>
</comment>
<dbReference type="EMBL" id="BMHY01000004">
    <property type="protein sequence ID" value="GGG70743.1"/>
    <property type="molecule type" value="Genomic_DNA"/>
</dbReference>
<keyword evidence="3" id="KW-1185">Reference proteome</keyword>
<organism evidence="2 3">
    <name type="scientific">Paenibacillus radicis</name>
    <name type="common">ex Gao et al. 2016</name>
    <dbReference type="NCBI Taxonomy" id="1737354"/>
    <lineage>
        <taxon>Bacteria</taxon>
        <taxon>Bacillati</taxon>
        <taxon>Bacillota</taxon>
        <taxon>Bacilli</taxon>
        <taxon>Bacillales</taxon>
        <taxon>Paenibacillaceae</taxon>
        <taxon>Paenibacillus</taxon>
    </lineage>
</organism>
<reference evidence="2 3" key="1">
    <citation type="journal article" date="2014" name="Int. J. Syst. Evol. Microbiol.">
        <title>Complete genome sequence of Corynebacterium casei LMG S-19264T (=DSM 44701T), isolated from a smear-ripened cheese.</title>
        <authorList>
            <consortium name="US DOE Joint Genome Institute (JGI-PGF)"/>
            <person name="Walter F."/>
            <person name="Albersmeier A."/>
            <person name="Kalinowski J."/>
            <person name="Ruckert C."/>
        </authorList>
    </citation>
    <scope>NUCLEOTIDE SEQUENCE [LARGE SCALE GENOMIC DNA]</scope>
    <source>
        <strain evidence="2 3">CGMCC 1.15286</strain>
    </source>
</reference>
<dbReference type="PROSITE" id="PS51257">
    <property type="entry name" value="PROKAR_LIPOPROTEIN"/>
    <property type="match status" value="1"/>
</dbReference>
<keyword evidence="1" id="KW-0732">Signal</keyword>
<feature type="signal peptide" evidence="1">
    <location>
        <begin position="1"/>
        <end position="20"/>
    </location>
</feature>
<gene>
    <name evidence="2" type="ORF">GCM10010918_27720</name>
</gene>